<keyword evidence="12 19" id="KW-0675">Receptor</keyword>
<evidence type="ECO:0000313" key="20">
    <source>
        <dbReference type="Proteomes" id="UP000027100"/>
    </source>
</evidence>
<reference evidence="19 20" key="1">
    <citation type="journal article" date="2014" name="Antonie Van Leeuwenhoek">
        <title>Hyphomonas beringensis sp. nov. and Hyphomonas chukchiensis sp. nov., isolated from surface seawater of the Bering Sea and Chukchi Sea.</title>
        <authorList>
            <person name="Li C."/>
            <person name="Lai Q."/>
            <person name="Li G."/>
            <person name="Dong C."/>
            <person name="Wang J."/>
            <person name="Liao Y."/>
            <person name="Shao Z."/>
        </authorList>
    </citation>
    <scope>NUCLEOTIDE SEQUENCE [LARGE SCALE GENOMIC DNA]</scope>
    <source>
        <strain evidence="19 20">PS728</strain>
    </source>
</reference>
<dbReference type="PANTHER" id="PTHR32552">
    <property type="entry name" value="FERRICHROME IRON RECEPTOR-RELATED"/>
    <property type="match status" value="1"/>
</dbReference>
<keyword evidence="9" id="KW-0406">Ion transport</keyword>
<dbReference type="GO" id="GO:0009279">
    <property type="term" value="C:cell outer membrane"/>
    <property type="evidence" value="ECO:0007669"/>
    <property type="project" value="UniProtKB-SubCell"/>
</dbReference>
<dbReference type="GO" id="GO:0038023">
    <property type="term" value="F:signaling receptor activity"/>
    <property type="evidence" value="ECO:0007669"/>
    <property type="project" value="InterPro"/>
</dbReference>
<dbReference type="InterPro" id="IPR037066">
    <property type="entry name" value="Plug_dom_sf"/>
</dbReference>
<keyword evidence="8" id="KW-0408">Iron</keyword>
<dbReference type="Proteomes" id="UP000027100">
    <property type="component" value="Unassembled WGS sequence"/>
</dbReference>
<dbReference type="InterPro" id="IPR012910">
    <property type="entry name" value="Plug_dom"/>
</dbReference>
<evidence type="ECO:0000256" key="4">
    <source>
        <dbReference type="ARBA" id="ARBA00022452"/>
    </source>
</evidence>
<dbReference type="CDD" id="cd01347">
    <property type="entry name" value="ligand_gated_channel"/>
    <property type="match status" value="1"/>
</dbReference>
<dbReference type="InterPro" id="IPR010105">
    <property type="entry name" value="TonB_sidphr_rcpt"/>
</dbReference>
<evidence type="ECO:0000259" key="18">
    <source>
        <dbReference type="Pfam" id="PF07715"/>
    </source>
</evidence>
<accession>A0A062VCA6</accession>
<dbReference type="RefSeq" id="WP_241767951.1">
    <property type="nucleotide sequence ID" value="NZ_ARYM01000027.1"/>
</dbReference>
<dbReference type="InterPro" id="IPR039426">
    <property type="entry name" value="TonB-dep_rcpt-like"/>
</dbReference>
<evidence type="ECO:0000256" key="5">
    <source>
        <dbReference type="ARBA" id="ARBA00022496"/>
    </source>
</evidence>
<dbReference type="GO" id="GO:0015891">
    <property type="term" value="P:siderophore transport"/>
    <property type="evidence" value="ECO:0007669"/>
    <property type="project" value="InterPro"/>
</dbReference>
<dbReference type="SUPFAM" id="SSF56935">
    <property type="entry name" value="Porins"/>
    <property type="match status" value="1"/>
</dbReference>
<dbReference type="Pfam" id="PF00593">
    <property type="entry name" value="TonB_dep_Rec_b-barrel"/>
    <property type="match status" value="1"/>
</dbReference>
<dbReference type="GO" id="GO:0015344">
    <property type="term" value="F:siderophore uptake transmembrane transporter activity"/>
    <property type="evidence" value="ECO:0007669"/>
    <property type="project" value="TreeGrafter"/>
</dbReference>
<comment type="similarity">
    <text evidence="2 14 15">Belongs to the TonB-dependent receptor family.</text>
</comment>
<dbReference type="Pfam" id="PF07715">
    <property type="entry name" value="Plug"/>
    <property type="match status" value="1"/>
</dbReference>
<dbReference type="eggNOG" id="COG4774">
    <property type="taxonomic scope" value="Bacteria"/>
</dbReference>
<dbReference type="Gene3D" id="2.40.170.20">
    <property type="entry name" value="TonB-dependent receptor, beta-barrel domain"/>
    <property type="match status" value="1"/>
</dbReference>
<dbReference type="AlphaFoldDB" id="A0A062VCA6"/>
<evidence type="ECO:0000256" key="3">
    <source>
        <dbReference type="ARBA" id="ARBA00022448"/>
    </source>
</evidence>
<keyword evidence="13 14" id="KW-0998">Cell outer membrane</keyword>
<keyword evidence="11 14" id="KW-0472">Membrane</keyword>
<keyword evidence="7 16" id="KW-0732">Signal</keyword>
<organism evidence="19 20">
    <name type="scientific">Hyphomonas polymorpha PS728</name>
    <dbReference type="NCBI Taxonomy" id="1280954"/>
    <lineage>
        <taxon>Bacteria</taxon>
        <taxon>Pseudomonadati</taxon>
        <taxon>Pseudomonadota</taxon>
        <taxon>Alphaproteobacteria</taxon>
        <taxon>Hyphomonadales</taxon>
        <taxon>Hyphomonadaceae</taxon>
        <taxon>Hyphomonas</taxon>
    </lineage>
</organism>
<evidence type="ECO:0000259" key="17">
    <source>
        <dbReference type="Pfam" id="PF00593"/>
    </source>
</evidence>
<evidence type="ECO:0000256" key="15">
    <source>
        <dbReference type="RuleBase" id="RU003357"/>
    </source>
</evidence>
<name>A0A062VCA6_9PROT</name>
<gene>
    <name evidence="19" type="ORF">HPO_16980</name>
</gene>
<comment type="subcellular location">
    <subcellularLocation>
        <location evidence="1 14">Cell outer membrane</location>
        <topology evidence="1 14">Multi-pass membrane protein</topology>
    </subcellularLocation>
</comment>
<evidence type="ECO:0000256" key="7">
    <source>
        <dbReference type="ARBA" id="ARBA00022729"/>
    </source>
</evidence>
<dbReference type="PANTHER" id="PTHR32552:SF68">
    <property type="entry name" value="FERRICHROME OUTER MEMBRANE TRANSPORTER_PHAGE RECEPTOR"/>
    <property type="match status" value="1"/>
</dbReference>
<dbReference type="InterPro" id="IPR036942">
    <property type="entry name" value="Beta-barrel_TonB_sf"/>
</dbReference>
<keyword evidence="6 14" id="KW-0812">Transmembrane</keyword>
<dbReference type="NCBIfam" id="TIGR01783">
    <property type="entry name" value="TonB-siderophor"/>
    <property type="match status" value="1"/>
</dbReference>
<keyword evidence="20" id="KW-1185">Reference proteome</keyword>
<proteinExistence type="inferred from homology"/>
<evidence type="ECO:0000256" key="6">
    <source>
        <dbReference type="ARBA" id="ARBA00022692"/>
    </source>
</evidence>
<evidence type="ECO:0000256" key="2">
    <source>
        <dbReference type="ARBA" id="ARBA00009810"/>
    </source>
</evidence>
<dbReference type="PATRIC" id="fig|1280954.3.peg.3428"/>
<dbReference type="InterPro" id="IPR000531">
    <property type="entry name" value="Beta-barrel_TonB"/>
</dbReference>
<keyword evidence="10 15" id="KW-0798">TonB box</keyword>
<comment type="caution">
    <text evidence="19">The sequence shown here is derived from an EMBL/GenBank/DDBJ whole genome shotgun (WGS) entry which is preliminary data.</text>
</comment>
<dbReference type="EMBL" id="ARYM01000027">
    <property type="protein sequence ID" value="KCZ97012.1"/>
    <property type="molecule type" value="Genomic_DNA"/>
</dbReference>
<evidence type="ECO:0000256" key="8">
    <source>
        <dbReference type="ARBA" id="ARBA00023004"/>
    </source>
</evidence>
<sequence length="719" mass="77974">MGHRKYFRATLLGAAAGLVMLAPSAIAQEGGEDAASVQETIIVIAPEYVPQDGATANKSNIPLIQTPQSVSIVTRDQIDLLNFIDAQQAVRYTAGAFGENYGPDLRFDFISARGFRPREYIDGLAVPATTTISSVGLDLYAFQTFSLLKGPASALYGNSPPGGLYNLSLRRPSEEFGGELAIKYGTQDYKQVAGTVAGPLGESFSYSLTGLYRDRETFRDLVSSDRSLISPALTWNITPSTDLTLLGYFQSDAVNGDTNGYLPVAGTLEPNPNGKIGPKTNLGNPNNRYDRDQWGIGYELVHAFNENVKFVSNTRVSRYAERSSTLFYGGGGFINTTNPSDPSYYRTIQQYNYAYKEDVDGFTTDNRLDIDFTTGALTHDLIAGYDYRKAENEAGFGFVFAGTIDAFNPTYPPQASYKPGYPTPYNDQTLKHSGLYVQDHIGYGNLYVTLSGRYDDVKVKNHLTGFDLSEDAFTYRVGANYIFDSGLAPYVSYATSFEPVLGSDVDTGETFKPSEGEQVEAGIKYDARGLPDGVDLLLTAAVYQINQNNIVSAVGSPTPIASKQTGEVEVNGFEVELVSRINDQLSINASYSRTDSEVLASSTPQEVGAELPVTPKDKASLFVDWTFVQGPMAGLGIGGGVRYTSESQGGLPGPFAPIVYTGEASTLFDAVIRYDTQNWRFAINGSNIFDEDYVARCAGVANCTYGAGRQVIATVTRKF</sequence>
<dbReference type="PROSITE" id="PS52016">
    <property type="entry name" value="TONB_DEPENDENT_REC_3"/>
    <property type="match status" value="1"/>
</dbReference>
<evidence type="ECO:0000256" key="9">
    <source>
        <dbReference type="ARBA" id="ARBA00023065"/>
    </source>
</evidence>
<protein>
    <submittedName>
        <fullName evidence="19">Outer membrane receptor (OMR) family protein</fullName>
    </submittedName>
</protein>
<evidence type="ECO:0000256" key="13">
    <source>
        <dbReference type="ARBA" id="ARBA00023237"/>
    </source>
</evidence>
<evidence type="ECO:0000256" key="1">
    <source>
        <dbReference type="ARBA" id="ARBA00004571"/>
    </source>
</evidence>
<feature type="domain" description="TonB-dependent receptor plug" evidence="18">
    <location>
        <begin position="63"/>
        <end position="163"/>
    </location>
</feature>
<feature type="domain" description="TonB-dependent receptor-like beta-barrel" evidence="17">
    <location>
        <begin position="235"/>
        <end position="688"/>
    </location>
</feature>
<keyword evidence="3 14" id="KW-0813">Transport</keyword>
<evidence type="ECO:0000313" key="19">
    <source>
        <dbReference type="EMBL" id="KCZ97012.1"/>
    </source>
</evidence>
<evidence type="ECO:0000256" key="12">
    <source>
        <dbReference type="ARBA" id="ARBA00023170"/>
    </source>
</evidence>
<dbReference type="STRING" id="1280954.HPO_16980"/>
<evidence type="ECO:0000256" key="16">
    <source>
        <dbReference type="SAM" id="SignalP"/>
    </source>
</evidence>
<keyword evidence="5" id="KW-0410">Iron transport</keyword>
<feature type="chain" id="PRO_5001615058" evidence="16">
    <location>
        <begin position="28"/>
        <end position="719"/>
    </location>
</feature>
<feature type="signal peptide" evidence="16">
    <location>
        <begin position="1"/>
        <end position="27"/>
    </location>
</feature>
<dbReference type="Gene3D" id="2.170.130.10">
    <property type="entry name" value="TonB-dependent receptor, plug domain"/>
    <property type="match status" value="1"/>
</dbReference>
<evidence type="ECO:0000256" key="10">
    <source>
        <dbReference type="ARBA" id="ARBA00023077"/>
    </source>
</evidence>
<evidence type="ECO:0000256" key="14">
    <source>
        <dbReference type="PROSITE-ProRule" id="PRU01360"/>
    </source>
</evidence>
<keyword evidence="4 14" id="KW-1134">Transmembrane beta strand</keyword>
<evidence type="ECO:0000256" key="11">
    <source>
        <dbReference type="ARBA" id="ARBA00023136"/>
    </source>
</evidence>